<dbReference type="Proteomes" id="UP000024635">
    <property type="component" value="Unassembled WGS sequence"/>
</dbReference>
<sequence length="88" mass="9921">MHPTDRMLDGNLRYCTLTVQNFFPGDVKNFRSNAAICTTGKVSSQISQQKLVKQEFDSVVTMLTRKGSTGKYFGKNVMFLPRQTKPAD</sequence>
<evidence type="ECO:0000313" key="2">
    <source>
        <dbReference type="Proteomes" id="UP000024635"/>
    </source>
</evidence>
<name>A0A016W3F7_9BILA</name>
<evidence type="ECO:0000313" key="1">
    <source>
        <dbReference type="EMBL" id="EYC33513.1"/>
    </source>
</evidence>
<accession>A0A016W3F7</accession>
<organism evidence="1 2">
    <name type="scientific">Ancylostoma ceylanicum</name>
    <dbReference type="NCBI Taxonomy" id="53326"/>
    <lineage>
        <taxon>Eukaryota</taxon>
        <taxon>Metazoa</taxon>
        <taxon>Ecdysozoa</taxon>
        <taxon>Nematoda</taxon>
        <taxon>Chromadorea</taxon>
        <taxon>Rhabditida</taxon>
        <taxon>Rhabditina</taxon>
        <taxon>Rhabditomorpha</taxon>
        <taxon>Strongyloidea</taxon>
        <taxon>Ancylostomatidae</taxon>
        <taxon>Ancylostomatinae</taxon>
        <taxon>Ancylostoma</taxon>
    </lineage>
</organism>
<dbReference type="EMBL" id="JARK01001338">
    <property type="protein sequence ID" value="EYC33513.1"/>
    <property type="molecule type" value="Genomic_DNA"/>
</dbReference>
<protein>
    <submittedName>
        <fullName evidence="1">Uncharacterized protein</fullName>
    </submittedName>
</protein>
<gene>
    <name evidence="1" type="primary">Acey_s0002.g838</name>
    <name evidence="1" type="ORF">Y032_0002g838</name>
</gene>
<proteinExistence type="predicted"/>
<dbReference type="AlphaFoldDB" id="A0A016W3F7"/>
<comment type="caution">
    <text evidence="1">The sequence shown here is derived from an EMBL/GenBank/DDBJ whole genome shotgun (WGS) entry which is preliminary data.</text>
</comment>
<keyword evidence="2" id="KW-1185">Reference proteome</keyword>
<reference evidence="2" key="1">
    <citation type="journal article" date="2015" name="Nat. Genet.">
        <title>The genome and transcriptome of the zoonotic hookworm Ancylostoma ceylanicum identify infection-specific gene families.</title>
        <authorList>
            <person name="Schwarz E.M."/>
            <person name="Hu Y."/>
            <person name="Antoshechkin I."/>
            <person name="Miller M.M."/>
            <person name="Sternberg P.W."/>
            <person name="Aroian R.V."/>
        </authorList>
    </citation>
    <scope>NUCLEOTIDE SEQUENCE</scope>
    <source>
        <strain evidence="2">HY135</strain>
    </source>
</reference>